<sequence>MGDTTTGGGSVVSGSPFTDIDGKPVARIGDSVVCLRHGPTVIVSGDSSMIVDGQPVARHGDGLACTCSLVAVQQAHVHIASGGAGGAASAAAASTVAAAQEDEEVAGHDYDQHFLLVDEAGGEPLKDWPYLIELPSGKKIEGRTDAEGKTRKISSQEAELATLSVLEPEPPSLDANWDDRS</sequence>
<dbReference type="Pfam" id="PF05488">
    <property type="entry name" value="PAAR_motif"/>
    <property type="match status" value="1"/>
</dbReference>
<evidence type="ECO:0000313" key="3">
    <source>
        <dbReference type="Proteomes" id="UP000061569"/>
    </source>
</evidence>
<dbReference type="Gene3D" id="2.60.200.60">
    <property type="match status" value="1"/>
</dbReference>
<gene>
    <name evidence="2" type="ORF">GLE_0320</name>
</gene>
<evidence type="ECO:0000313" key="2">
    <source>
        <dbReference type="EMBL" id="ALN55678.1"/>
    </source>
</evidence>
<name>A0A0S2DB06_LYSEN</name>
<proteinExistence type="predicted"/>
<dbReference type="CDD" id="cd14744">
    <property type="entry name" value="PAAR_CT_2"/>
    <property type="match status" value="1"/>
</dbReference>
<dbReference type="Proteomes" id="UP000061569">
    <property type="component" value="Chromosome"/>
</dbReference>
<evidence type="ECO:0000256" key="1">
    <source>
        <dbReference type="SAM" id="MobiDB-lite"/>
    </source>
</evidence>
<dbReference type="PATRIC" id="fig|69.6.peg.317"/>
<dbReference type="KEGG" id="lez:GLE_0320"/>
<dbReference type="InterPro" id="IPR008727">
    <property type="entry name" value="PAAR_motif"/>
</dbReference>
<accession>A0A0S2DB06</accession>
<dbReference type="AlphaFoldDB" id="A0A0S2DB06"/>
<dbReference type="EMBL" id="CP013140">
    <property type="protein sequence ID" value="ALN55678.1"/>
    <property type="molecule type" value="Genomic_DNA"/>
</dbReference>
<dbReference type="STRING" id="69.GLE_0320"/>
<feature type="region of interest" description="Disordered" evidence="1">
    <location>
        <begin position="159"/>
        <end position="181"/>
    </location>
</feature>
<protein>
    <submittedName>
        <fullName evidence="2">PAAR motif family protein</fullName>
    </submittedName>
</protein>
<reference evidence="2 3" key="1">
    <citation type="submission" date="2015-11" db="EMBL/GenBank/DDBJ databases">
        <title>Genome sequences of Lysobacter enzymogenes strain C3 and Lysobacter antibioticus ATCC 29479.</title>
        <authorList>
            <person name="Kobayashi D.Y."/>
        </authorList>
    </citation>
    <scope>NUCLEOTIDE SEQUENCE [LARGE SCALE GENOMIC DNA]</scope>
    <source>
        <strain evidence="2 3">C3</strain>
    </source>
</reference>
<organism evidence="2 3">
    <name type="scientific">Lysobacter enzymogenes</name>
    <dbReference type="NCBI Taxonomy" id="69"/>
    <lineage>
        <taxon>Bacteria</taxon>
        <taxon>Pseudomonadati</taxon>
        <taxon>Pseudomonadota</taxon>
        <taxon>Gammaproteobacteria</taxon>
        <taxon>Lysobacterales</taxon>
        <taxon>Lysobacteraceae</taxon>
        <taxon>Lysobacter</taxon>
    </lineage>
</organism>